<organism evidence="1 2">
    <name type="scientific">Microvirga terrae</name>
    <dbReference type="NCBI Taxonomy" id="2740529"/>
    <lineage>
        <taxon>Bacteria</taxon>
        <taxon>Pseudomonadati</taxon>
        <taxon>Pseudomonadota</taxon>
        <taxon>Alphaproteobacteria</taxon>
        <taxon>Hyphomicrobiales</taxon>
        <taxon>Methylobacteriaceae</taxon>
        <taxon>Microvirga</taxon>
    </lineage>
</organism>
<reference evidence="1" key="1">
    <citation type="submission" date="2022-08" db="EMBL/GenBank/DDBJ databases">
        <title>Microvirga terrae sp. nov., isolated from soil.</title>
        <authorList>
            <person name="Kim K.H."/>
            <person name="Seo Y.L."/>
            <person name="Kim J.M."/>
            <person name="Lee J.K."/>
            <person name="Han D.M."/>
            <person name="Jeon C.O."/>
        </authorList>
    </citation>
    <scope>NUCLEOTIDE SEQUENCE</scope>
    <source>
        <strain evidence="1">R24</strain>
    </source>
</reference>
<gene>
    <name evidence="1" type="ORF">HPT29_018560</name>
</gene>
<keyword evidence="2" id="KW-1185">Reference proteome</keyword>
<dbReference type="EMBL" id="CP102845">
    <property type="protein sequence ID" value="UVF18475.1"/>
    <property type="molecule type" value="Genomic_DNA"/>
</dbReference>
<dbReference type="Proteomes" id="UP001017257">
    <property type="component" value="Chromosome"/>
</dbReference>
<sequence length="123" mass="13890">MTRADVYWHTRLRRWSLRVDGRVADHLPVVALAGCRMVVREAERQRCIARGQRSVHAWVQGRLITPPPILEAFVQIGYSPFVCGAFTARPGFLPIHQADLVVFAPDGKAWALVRDMSQLENDA</sequence>
<dbReference type="Pfam" id="PF25735">
    <property type="entry name" value="Phage_L5_gp82"/>
    <property type="match status" value="1"/>
</dbReference>
<name>A0ABY5RML4_9HYPH</name>
<protein>
    <submittedName>
        <fullName evidence="1">Uncharacterized protein</fullName>
    </submittedName>
</protein>
<evidence type="ECO:0000313" key="1">
    <source>
        <dbReference type="EMBL" id="UVF18475.1"/>
    </source>
</evidence>
<proteinExistence type="predicted"/>
<dbReference type="InterPro" id="IPR058002">
    <property type="entry name" value="Gp82"/>
</dbReference>
<accession>A0ABY5RML4</accession>
<dbReference type="RefSeq" id="WP_173947966.1">
    <property type="nucleotide sequence ID" value="NZ_CP102845.1"/>
</dbReference>
<evidence type="ECO:0000313" key="2">
    <source>
        <dbReference type="Proteomes" id="UP001017257"/>
    </source>
</evidence>